<dbReference type="Proteomes" id="UP000314285">
    <property type="component" value="Unassembled WGS sequence"/>
</dbReference>
<evidence type="ECO:0000259" key="2">
    <source>
        <dbReference type="SMART" id="SM00460"/>
    </source>
</evidence>
<protein>
    <submittedName>
        <fullName evidence="3">DUF3488 domain-containing protein</fullName>
    </submittedName>
</protein>
<dbReference type="InterPro" id="IPR038765">
    <property type="entry name" value="Papain-like_cys_pep_sf"/>
</dbReference>
<gene>
    <name evidence="3" type="ORF">FHY67_01720</name>
</gene>
<name>A0A8H2PTD6_ACIRA</name>
<feature type="transmembrane region" description="Helical" evidence="1">
    <location>
        <begin position="101"/>
        <end position="119"/>
    </location>
</feature>
<comment type="caution">
    <text evidence="3">The sequence shown here is derived from an EMBL/GenBank/DDBJ whole genome shotgun (WGS) entry which is preliminary data.</text>
</comment>
<dbReference type="RefSeq" id="WP_005406172.1">
    <property type="nucleotide sequence ID" value="NZ_BKXI01000030.1"/>
</dbReference>
<proteinExistence type="predicted"/>
<dbReference type="SMART" id="SM00460">
    <property type="entry name" value="TGc"/>
    <property type="match status" value="1"/>
</dbReference>
<organism evidence="3 4">
    <name type="scientific">Acinetobacter radioresistens</name>
    <dbReference type="NCBI Taxonomy" id="40216"/>
    <lineage>
        <taxon>Bacteria</taxon>
        <taxon>Pseudomonadati</taxon>
        <taxon>Pseudomonadota</taxon>
        <taxon>Gammaproteobacteria</taxon>
        <taxon>Moraxellales</taxon>
        <taxon>Moraxellaceae</taxon>
        <taxon>Acinetobacter</taxon>
    </lineage>
</organism>
<dbReference type="EMBL" id="VFBM01000001">
    <property type="protein sequence ID" value="TNX94205.1"/>
    <property type="molecule type" value="Genomic_DNA"/>
</dbReference>
<dbReference type="InterPro" id="IPR052901">
    <property type="entry name" value="Bact_TGase-like"/>
</dbReference>
<dbReference type="InterPro" id="IPR021878">
    <property type="entry name" value="TgpA_N"/>
</dbReference>
<feature type="transmembrane region" description="Helical" evidence="1">
    <location>
        <begin position="125"/>
        <end position="143"/>
    </location>
</feature>
<evidence type="ECO:0000256" key="1">
    <source>
        <dbReference type="SAM" id="Phobius"/>
    </source>
</evidence>
<evidence type="ECO:0000313" key="3">
    <source>
        <dbReference type="EMBL" id="TNX94205.1"/>
    </source>
</evidence>
<feature type="transmembrane region" description="Helical" evidence="1">
    <location>
        <begin position="54"/>
        <end position="70"/>
    </location>
</feature>
<dbReference type="AlphaFoldDB" id="A0A8H2PTD6"/>
<dbReference type="SUPFAM" id="SSF54001">
    <property type="entry name" value="Cysteine proteinases"/>
    <property type="match status" value="1"/>
</dbReference>
<keyword evidence="1" id="KW-0812">Transmembrane</keyword>
<dbReference type="Gene3D" id="3.10.620.30">
    <property type="match status" value="1"/>
</dbReference>
<feature type="transmembrane region" description="Helical" evidence="1">
    <location>
        <begin position="76"/>
        <end position="94"/>
    </location>
</feature>
<keyword evidence="1" id="KW-1133">Transmembrane helix</keyword>
<feature type="transmembrane region" description="Helical" evidence="1">
    <location>
        <begin position="12"/>
        <end position="42"/>
    </location>
</feature>
<dbReference type="PROSITE" id="PS51257">
    <property type="entry name" value="PROKAR_LIPOPROTEIN"/>
    <property type="match status" value="1"/>
</dbReference>
<feature type="transmembrane region" description="Helical" evidence="1">
    <location>
        <begin position="550"/>
        <end position="571"/>
    </location>
</feature>
<dbReference type="InterPro" id="IPR002931">
    <property type="entry name" value="Transglutaminase-like"/>
</dbReference>
<dbReference type="Pfam" id="PF01841">
    <property type="entry name" value="Transglut_core"/>
    <property type="match status" value="1"/>
</dbReference>
<accession>A0A8H2PTD6</accession>
<feature type="domain" description="Transglutaminase-like" evidence="2">
    <location>
        <begin position="404"/>
        <end position="474"/>
    </location>
</feature>
<feature type="transmembrane region" description="Helical" evidence="1">
    <location>
        <begin position="164"/>
        <end position="182"/>
    </location>
</feature>
<dbReference type="Pfam" id="PF11992">
    <property type="entry name" value="TgpA_N"/>
    <property type="match status" value="1"/>
</dbReference>
<sequence>MLNRPVHGAMLLALGLIWLAQLAFTPIMNSLLFACVIISLAWQYHKNLHKKQSKIFQVIFVLFSFAAIYWQYRSFIGVEAGVTLLAVGLYGKALETRTRRDYLIIFNFALFVSASLFLYSQNIGMAILILCSLISCLIGLYRIQISDFQQEQVKGRLRKDFQHVTKLILYAIPFFIVLFIFFPRLPPLWSVPLQTDRATTGISNRMSPGDIAQISQSSALAFRILGNIQKLPEREQLYWRAMVLDEFDGRTWTSHFINQQPKTLPSLHITDGLDYQYLPADSQQQWVVSLENSIPLQENFQLHQDWSITPTRSNQGAQPIRLQWLGQSAQTVAPQYSDTVQAINLKVPSNTDPRTRQLASNLFKQSNQQPAQYVENVLNWYRRNGFVYTLSPGRLEQDRLDEFLFGSRQGFCEHYAGSFTMLMRYAGIPARVVVGYQGGQPAPDGQSWEVRQMDAHAWSEVYLNGQWHRVDATAAVAPERVGSGMQDYLEQEPSTLGNNHRSGLQYQQFALLKNIRIWSDYASYQWQSKVVGYDTDKQKNWLARLGLKSIYSYILILFISIVMLVLIYLLIQYRQNLQKMTPYERSIRKFTKNLPVELHKYSYETFQQWMIRLAQYSNDTSSFYELAQLDQKIRFMQQDTPENLKMFKKLLKDCAFALKLNKKNLSEK</sequence>
<reference evidence="3 4" key="1">
    <citation type="submission" date="2019-06" db="EMBL/GenBank/DDBJ databases">
        <title>Genome of Acinetobacter radioresistens APH1, a phenol degrading strain.</title>
        <authorList>
            <person name="Liu Y."/>
        </authorList>
    </citation>
    <scope>NUCLEOTIDE SEQUENCE [LARGE SCALE GENOMIC DNA]</scope>
    <source>
        <strain evidence="3 4">APH1</strain>
    </source>
</reference>
<evidence type="ECO:0000313" key="4">
    <source>
        <dbReference type="Proteomes" id="UP000314285"/>
    </source>
</evidence>
<keyword evidence="1" id="KW-0472">Membrane</keyword>
<dbReference type="PANTHER" id="PTHR42736">
    <property type="entry name" value="PROTEIN-GLUTAMINE GAMMA-GLUTAMYLTRANSFERASE"/>
    <property type="match status" value="1"/>
</dbReference>
<dbReference type="PANTHER" id="PTHR42736:SF1">
    <property type="entry name" value="PROTEIN-GLUTAMINE GAMMA-GLUTAMYLTRANSFERASE"/>
    <property type="match status" value="1"/>
</dbReference>